<dbReference type="AlphaFoldDB" id="A0A0R3RRK1"/>
<sequence length="76" mass="8799">MQQSFHSITISLTLFSKDVLIELKELKQSANVFLRRLTNPTRSKHIPSVWNPLNGLFLLAYKILVILYKRDGNEAE</sequence>
<accession>A0A0R3RRK1</accession>
<evidence type="ECO:0000313" key="2">
    <source>
        <dbReference type="WBParaSite" id="EEL_0000436601-mRNA-1"/>
    </source>
</evidence>
<reference evidence="2" key="1">
    <citation type="submission" date="2017-02" db="UniProtKB">
        <authorList>
            <consortium name="WormBaseParasite"/>
        </authorList>
    </citation>
    <scope>IDENTIFICATION</scope>
</reference>
<name>A0A0R3RRK1_9BILA</name>
<organism evidence="1 2">
    <name type="scientific">Elaeophora elaphi</name>
    <dbReference type="NCBI Taxonomy" id="1147741"/>
    <lineage>
        <taxon>Eukaryota</taxon>
        <taxon>Metazoa</taxon>
        <taxon>Ecdysozoa</taxon>
        <taxon>Nematoda</taxon>
        <taxon>Chromadorea</taxon>
        <taxon>Rhabditida</taxon>
        <taxon>Spirurina</taxon>
        <taxon>Spiruromorpha</taxon>
        <taxon>Filarioidea</taxon>
        <taxon>Onchocercidae</taxon>
        <taxon>Elaeophora</taxon>
    </lineage>
</organism>
<evidence type="ECO:0000313" key="1">
    <source>
        <dbReference type="Proteomes" id="UP000050640"/>
    </source>
</evidence>
<dbReference type="Proteomes" id="UP000050640">
    <property type="component" value="Unplaced"/>
</dbReference>
<protein>
    <submittedName>
        <fullName evidence="2">Transposase</fullName>
    </submittedName>
</protein>
<keyword evidence="1" id="KW-1185">Reference proteome</keyword>
<dbReference type="WBParaSite" id="EEL_0000436601-mRNA-1">
    <property type="protein sequence ID" value="EEL_0000436601-mRNA-1"/>
    <property type="gene ID" value="EEL_0000436601"/>
</dbReference>
<proteinExistence type="predicted"/>